<dbReference type="Gene3D" id="3.40.50.1110">
    <property type="entry name" value="SGNH hydrolase"/>
    <property type="match status" value="1"/>
</dbReference>
<evidence type="ECO:0000259" key="3">
    <source>
        <dbReference type="Pfam" id="PF03629"/>
    </source>
</evidence>
<feature type="domain" description="Sialate O-acetylesterase" evidence="3">
    <location>
        <begin position="104"/>
        <end position="366"/>
    </location>
</feature>
<sequence>MQKLFVTLVLLACTGYLQAKVVLPSTFTNNMVLQQKSKVPLSGTATADHPVKVTTSWNNKTYKATAGADGRWSLQISTPSYGGPYSITFDDGETLTLENILIGEVWICSGQSNMEMNVNGSNGGWGQVYGYEEEVATADYPQIRHLMVKHTTSATPVAEAAIREGGWEICSPQTVSNFSAVAYFFARNLYKKNGVPIGLIHTSWGGTIAEAWVSGGALKTMPDFKATVEKNEAAGAEAFKDNNPNRATALYNAMIYPFITFPVRGAIWYQGESNAGRAYQYRTLFPLLIKDWREKWKNPKMPFFFVQLASFRDQKENPDESDWAELREAQAMTLSLPNTGMAVAIDIGDAKDIHPKNKQDVGNRLALNARAKVYGEKVVFAGPVYQGQKVEGGKIRLTFKSPDGLVAKDGGALKGFSIAGADKKFHWATAEIQGNDIIVSCPEVTAPVAVRYAWADNPANNLVNKTGLPAPPFRTDEWAGITINNK</sequence>
<keyword evidence="5" id="KW-1185">Reference proteome</keyword>
<dbReference type="Proteomes" id="UP001549749">
    <property type="component" value="Unassembled WGS sequence"/>
</dbReference>
<dbReference type="SUPFAM" id="SSF52266">
    <property type="entry name" value="SGNH hydrolase"/>
    <property type="match status" value="1"/>
</dbReference>
<gene>
    <name evidence="4" type="ORF">ABR189_23805</name>
</gene>
<dbReference type="Pfam" id="PF03629">
    <property type="entry name" value="SASA"/>
    <property type="match status" value="1"/>
</dbReference>
<keyword evidence="1" id="KW-0378">Hydrolase</keyword>
<dbReference type="Gene3D" id="2.60.40.10">
    <property type="entry name" value="Immunoglobulins"/>
    <property type="match status" value="1"/>
</dbReference>
<evidence type="ECO:0000256" key="2">
    <source>
        <dbReference type="SAM" id="SignalP"/>
    </source>
</evidence>
<feature type="chain" id="PRO_5046278208" evidence="2">
    <location>
        <begin position="20"/>
        <end position="486"/>
    </location>
</feature>
<comment type="caution">
    <text evidence="4">The sequence shown here is derived from an EMBL/GenBank/DDBJ whole genome shotgun (WGS) entry which is preliminary data.</text>
</comment>
<dbReference type="PANTHER" id="PTHR22901">
    <property type="entry name" value="SIALATE O-ACETYLESTERASE"/>
    <property type="match status" value="1"/>
</dbReference>
<evidence type="ECO:0000256" key="1">
    <source>
        <dbReference type="ARBA" id="ARBA00022801"/>
    </source>
</evidence>
<proteinExistence type="predicted"/>
<feature type="signal peptide" evidence="2">
    <location>
        <begin position="1"/>
        <end position="19"/>
    </location>
</feature>
<accession>A0ABV2TBM1</accession>
<dbReference type="InterPro" id="IPR036514">
    <property type="entry name" value="SGNH_hydro_sf"/>
</dbReference>
<evidence type="ECO:0000313" key="4">
    <source>
        <dbReference type="EMBL" id="MET7000438.1"/>
    </source>
</evidence>
<name>A0ABV2TBM1_9BACT</name>
<evidence type="ECO:0000313" key="5">
    <source>
        <dbReference type="Proteomes" id="UP001549749"/>
    </source>
</evidence>
<dbReference type="InterPro" id="IPR013783">
    <property type="entry name" value="Ig-like_fold"/>
</dbReference>
<organism evidence="4 5">
    <name type="scientific">Chitinophaga defluvii</name>
    <dbReference type="NCBI Taxonomy" id="3163343"/>
    <lineage>
        <taxon>Bacteria</taxon>
        <taxon>Pseudomonadati</taxon>
        <taxon>Bacteroidota</taxon>
        <taxon>Chitinophagia</taxon>
        <taxon>Chitinophagales</taxon>
        <taxon>Chitinophagaceae</taxon>
        <taxon>Chitinophaga</taxon>
    </lineage>
</organism>
<dbReference type="PANTHER" id="PTHR22901:SF0">
    <property type="entry name" value="SIALATE O-ACETYLESTERASE"/>
    <property type="match status" value="1"/>
</dbReference>
<keyword evidence="2" id="KW-0732">Signal</keyword>
<dbReference type="InterPro" id="IPR039329">
    <property type="entry name" value="SIAE"/>
</dbReference>
<protein>
    <submittedName>
        <fullName evidence="4">Sialate O-acetylesterase</fullName>
    </submittedName>
</protein>
<dbReference type="RefSeq" id="WP_354662997.1">
    <property type="nucleotide sequence ID" value="NZ_JBEXAC010000002.1"/>
</dbReference>
<dbReference type="InterPro" id="IPR005181">
    <property type="entry name" value="SASA"/>
</dbReference>
<reference evidence="4 5" key="1">
    <citation type="submission" date="2024-06" db="EMBL/GenBank/DDBJ databases">
        <title>Chitinophaga defluvii sp. nov., isolated from municipal sewage.</title>
        <authorList>
            <person name="Zhang L."/>
        </authorList>
    </citation>
    <scope>NUCLEOTIDE SEQUENCE [LARGE SCALE GENOMIC DNA]</scope>
    <source>
        <strain evidence="4 5">H8</strain>
    </source>
</reference>
<dbReference type="EMBL" id="JBEXAC010000002">
    <property type="protein sequence ID" value="MET7000438.1"/>
    <property type="molecule type" value="Genomic_DNA"/>
</dbReference>